<proteinExistence type="predicted"/>
<dbReference type="AlphaFoldDB" id="A0A9W7G8P5"/>
<name>A0A9W7G8P5_9STRA</name>
<protein>
    <submittedName>
        <fullName evidence="1">Uncharacterized protein</fullName>
    </submittedName>
</protein>
<evidence type="ECO:0000313" key="1">
    <source>
        <dbReference type="EMBL" id="GMI37187.1"/>
    </source>
</evidence>
<reference evidence="2" key="1">
    <citation type="journal article" date="2023" name="Commun. Biol.">
        <title>Genome analysis of Parmales, the sister group of diatoms, reveals the evolutionary specialization of diatoms from phago-mixotrophs to photoautotrophs.</title>
        <authorList>
            <person name="Ban H."/>
            <person name="Sato S."/>
            <person name="Yoshikawa S."/>
            <person name="Yamada K."/>
            <person name="Nakamura Y."/>
            <person name="Ichinomiya M."/>
            <person name="Sato N."/>
            <person name="Blanc-Mathieu R."/>
            <person name="Endo H."/>
            <person name="Kuwata A."/>
            <person name="Ogata H."/>
        </authorList>
    </citation>
    <scope>NUCLEOTIDE SEQUENCE [LARGE SCALE GENOMIC DNA]</scope>
</reference>
<accession>A0A9W7G8P5</accession>
<dbReference type="OrthoDB" id="45239at2759"/>
<comment type="caution">
    <text evidence="1">The sequence shown here is derived from an EMBL/GenBank/DDBJ whole genome shotgun (WGS) entry which is preliminary data.</text>
</comment>
<keyword evidence="2" id="KW-1185">Reference proteome</keyword>
<sequence length="361" mass="39685">MSTSSFSSTRRMSWRSLHSSSTKLAASVPIFDPAGFDYSVPTSSLSPPRYWQLKMEAHKKLFQREEEEGPVTFGFLCAPPSSSLTFGVTPGSTAILCTGIIEASVDPEDLEGDDSEGDMVVRVSPVLDDETATSPVRVEVKEVTGTFPFSVCEVEGKEDEDGEIDWDEESFISGMLDLMVDEACASGVEEEMTSEEVDDIIECITGEWGAIVSSYSDISYTTKASRRWHMACDGMELLDLDNTEVARLVEMGSGVGRMVEIEGIVRTRVRQGKLAKGAGVDLEVSKVLAVPEAARMLKVGDRVQYYWNEEYEWCEAEVVGKEGPVGGEFVVELRFVSDGEVHKVSFGGEDKARWRPVEGMK</sequence>
<evidence type="ECO:0000313" key="2">
    <source>
        <dbReference type="Proteomes" id="UP001165065"/>
    </source>
</evidence>
<dbReference type="Proteomes" id="UP001165065">
    <property type="component" value="Unassembled WGS sequence"/>
</dbReference>
<gene>
    <name evidence="1" type="ORF">TrCOL_g7188</name>
</gene>
<dbReference type="EMBL" id="BRYA01000071">
    <property type="protein sequence ID" value="GMI37187.1"/>
    <property type="molecule type" value="Genomic_DNA"/>
</dbReference>
<organism evidence="1 2">
    <name type="scientific">Triparma columacea</name>
    <dbReference type="NCBI Taxonomy" id="722753"/>
    <lineage>
        <taxon>Eukaryota</taxon>
        <taxon>Sar</taxon>
        <taxon>Stramenopiles</taxon>
        <taxon>Ochrophyta</taxon>
        <taxon>Bolidophyceae</taxon>
        <taxon>Parmales</taxon>
        <taxon>Triparmaceae</taxon>
        <taxon>Triparma</taxon>
    </lineage>
</organism>